<evidence type="ECO:0000313" key="7">
    <source>
        <dbReference type="Ensembl" id="ENSPMGP00000004584.1"/>
    </source>
</evidence>
<dbReference type="Pfam" id="PF15227">
    <property type="entry name" value="zf-C3HC4_4"/>
    <property type="match status" value="1"/>
</dbReference>
<dbReference type="AlphaFoldDB" id="A0A3B3ZJB1"/>
<dbReference type="GO" id="GO:0008270">
    <property type="term" value="F:zinc ion binding"/>
    <property type="evidence" value="ECO:0007669"/>
    <property type="project" value="UniProtKB-KW"/>
</dbReference>
<dbReference type="Gene3D" id="3.30.40.10">
    <property type="entry name" value="Zinc/RING finger domain, C3HC4 (zinc finger)"/>
    <property type="match status" value="1"/>
</dbReference>
<dbReference type="PROSITE" id="PS00518">
    <property type="entry name" value="ZF_RING_1"/>
    <property type="match status" value="1"/>
</dbReference>
<name>A0A3B3ZJB1_9GOBI</name>
<dbReference type="InterPro" id="IPR017907">
    <property type="entry name" value="Znf_RING_CS"/>
</dbReference>
<evidence type="ECO:0000313" key="8">
    <source>
        <dbReference type="Proteomes" id="UP000261520"/>
    </source>
</evidence>
<accession>A0A3B3ZJB1</accession>
<dbReference type="InterPro" id="IPR001841">
    <property type="entry name" value="Znf_RING"/>
</dbReference>
<keyword evidence="2 4" id="KW-0863">Zinc-finger</keyword>
<evidence type="ECO:0008006" key="9">
    <source>
        <dbReference type="Google" id="ProtNLM"/>
    </source>
</evidence>
<reference evidence="7" key="2">
    <citation type="submission" date="2025-09" db="UniProtKB">
        <authorList>
            <consortium name="Ensembl"/>
        </authorList>
    </citation>
    <scope>IDENTIFICATION</scope>
</reference>
<organism evidence="7 8">
    <name type="scientific">Periophthalmus magnuspinnatus</name>
    <dbReference type="NCBI Taxonomy" id="409849"/>
    <lineage>
        <taxon>Eukaryota</taxon>
        <taxon>Metazoa</taxon>
        <taxon>Chordata</taxon>
        <taxon>Craniata</taxon>
        <taxon>Vertebrata</taxon>
        <taxon>Euteleostomi</taxon>
        <taxon>Actinopterygii</taxon>
        <taxon>Neopterygii</taxon>
        <taxon>Teleostei</taxon>
        <taxon>Neoteleostei</taxon>
        <taxon>Acanthomorphata</taxon>
        <taxon>Gobiaria</taxon>
        <taxon>Gobiiformes</taxon>
        <taxon>Gobioidei</taxon>
        <taxon>Gobiidae</taxon>
        <taxon>Oxudercinae</taxon>
        <taxon>Periophthalmus</taxon>
    </lineage>
</organism>
<dbReference type="Proteomes" id="UP000261520">
    <property type="component" value="Unplaced"/>
</dbReference>
<keyword evidence="3" id="KW-0862">Zinc</keyword>
<reference evidence="7" key="1">
    <citation type="submission" date="2025-08" db="UniProtKB">
        <authorList>
            <consortium name="Ensembl"/>
        </authorList>
    </citation>
    <scope>IDENTIFICATION</scope>
</reference>
<dbReference type="PANTHER" id="PTHR25465:SF5">
    <property type="entry name" value="E3 UBIQUITIN_ISG15 LIGASE TRIM25-RELATED"/>
    <property type="match status" value="1"/>
</dbReference>
<evidence type="ECO:0000256" key="3">
    <source>
        <dbReference type="ARBA" id="ARBA00022833"/>
    </source>
</evidence>
<keyword evidence="8" id="KW-1185">Reference proteome</keyword>
<dbReference type="PROSITE" id="PS50089">
    <property type="entry name" value="ZF_RING_2"/>
    <property type="match status" value="1"/>
</dbReference>
<dbReference type="Gene3D" id="4.10.830.40">
    <property type="match status" value="1"/>
</dbReference>
<dbReference type="InterPro" id="IPR000315">
    <property type="entry name" value="Znf_B-box"/>
</dbReference>
<feature type="domain" description="RING-type" evidence="5">
    <location>
        <begin position="15"/>
        <end position="58"/>
    </location>
</feature>
<evidence type="ECO:0000256" key="1">
    <source>
        <dbReference type="ARBA" id="ARBA00022723"/>
    </source>
</evidence>
<dbReference type="PANTHER" id="PTHR25465">
    <property type="entry name" value="B-BOX DOMAIN CONTAINING"/>
    <property type="match status" value="1"/>
</dbReference>
<dbReference type="SMART" id="SM00184">
    <property type="entry name" value="RING"/>
    <property type="match status" value="1"/>
</dbReference>
<dbReference type="SUPFAM" id="SSF57850">
    <property type="entry name" value="RING/U-box"/>
    <property type="match status" value="1"/>
</dbReference>
<evidence type="ECO:0000256" key="2">
    <source>
        <dbReference type="ARBA" id="ARBA00022771"/>
    </source>
</evidence>
<dbReference type="Gene3D" id="3.30.160.60">
    <property type="entry name" value="Classic Zinc Finger"/>
    <property type="match status" value="1"/>
</dbReference>
<sequence length="254" mass="28966">MAESKFQLDFDAFSCPICLDLLKNPVTIPCGHSYCMRCIENHWKREEKYELYSCPQCRQSFVPRPTLVKNTMLAVLVEQLQKSGCQSAPTGQCTAEKTDIVCDICIGKKLKAIQSCLQCVASYCEVHLQPHYQSDALRKHQLMMLSGNIQDNICTKHSQVKKMYCRTDRELICGVCCVDPQHTGHCIVMAAEERAEKQVEVEAKHLQVVHNIQNKETHLESIRKEQLDLKCNAEEAVEITTENTKMLHSVIYCI</sequence>
<protein>
    <recommendedName>
        <fullName evidence="9">RING-type domain-containing protein</fullName>
    </recommendedName>
</protein>
<dbReference type="Pfam" id="PF00643">
    <property type="entry name" value="zf-B_box"/>
    <property type="match status" value="1"/>
</dbReference>
<dbReference type="InterPro" id="IPR051051">
    <property type="entry name" value="E3_ubiq-ligase_TRIM/RNF"/>
</dbReference>
<dbReference type="Ensembl" id="ENSPMGT00000004869.1">
    <property type="protein sequence ID" value="ENSPMGP00000004584.1"/>
    <property type="gene ID" value="ENSPMGG00000003888.1"/>
</dbReference>
<dbReference type="SUPFAM" id="SSF57845">
    <property type="entry name" value="B-box zinc-binding domain"/>
    <property type="match status" value="1"/>
</dbReference>
<keyword evidence="1" id="KW-0479">Metal-binding</keyword>
<feature type="domain" description="B box-type" evidence="6">
    <location>
        <begin position="149"/>
        <end position="190"/>
    </location>
</feature>
<proteinExistence type="predicted"/>
<evidence type="ECO:0000259" key="6">
    <source>
        <dbReference type="PROSITE" id="PS50119"/>
    </source>
</evidence>
<evidence type="ECO:0000259" key="5">
    <source>
        <dbReference type="PROSITE" id="PS50089"/>
    </source>
</evidence>
<evidence type="ECO:0000256" key="4">
    <source>
        <dbReference type="PROSITE-ProRule" id="PRU00024"/>
    </source>
</evidence>
<dbReference type="PROSITE" id="PS50119">
    <property type="entry name" value="ZF_BBOX"/>
    <property type="match status" value="1"/>
</dbReference>
<dbReference type="STRING" id="409849.ENSPMGP00000004584"/>
<dbReference type="InterPro" id="IPR013083">
    <property type="entry name" value="Znf_RING/FYVE/PHD"/>
</dbReference>
<dbReference type="SMART" id="SM00336">
    <property type="entry name" value="BBOX"/>
    <property type="match status" value="1"/>
</dbReference>